<dbReference type="PANTHER" id="PTHR31270:SF1">
    <property type="entry name" value="GLUTAMINYL-PEPTIDE CYCLOTRANSFERASE"/>
    <property type="match status" value="1"/>
</dbReference>
<name>A0ABW4ISG6_9ACTN</name>
<dbReference type="InterPro" id="IPR007788">
    <property type="entry name" value="QCT"/>
</dbReference>
<reference evidence="3" key="1">
    <citation type="journal article" date="2019" name="Int. J. Syst. Evol. Microbiol.">
        <title>The Global Catalogue of Microorganisms (GCM) 10K type strain sequencing project: providing services to taxonomists for standard genome sequencing and annotation.</title>
        <authorList>
            <consortium name="The Broad Institute Genomics Platform"/>
            <consortium name="The Broad Institute Genome Sequencing Center for Infectious Disease"/>
            <person name="Wu L."/>
            <person name="Ma J."/>
        </authorList>
    </citation>
    <scope>NUCLEOTIDE SEQUENCE [LARGE SCALE GENOMIC DNA]</scope>
    <source>
        <strain evidence="3">CGMCC 1.12470</strain>
    </source>
</reference>
<organism evidence="2 3">
    <name type="scientific">Streptomyces caeni</name>
    <dbReference type="NCBI Taxonomy" id="2307231"/>
    <lineage>
        <taxon>Bacteria</taxon>
        <taxon>Bacillati</taxon>
        <taxon>Actinomycetota</taxon>
        <taxon>Actinomycetes</taxon>
        <taxon>Kitasatosporales</taxon>
        <taxon>Streptomycetaceae</taxon>
        <taxon>Streptomyces</taxon>
    </lineage>
</organism>
<dbReference type="Proteomes" id="UP001597261">
    <property type="component" value="Unassembled WGS sequence"/>
</dbReference>
<dbReference type="PANTHER" id="PTHR31270">
    <property type="entry name" value="GLUTAMINYL-PEPTIDE CYCLOTRANSFERASE"/>
    <property type="match status" value="1"/>
</dbReference>
<dbReference type="SUPFAM" id="SSF50969">
    <property type="entry name" value="YVTN repeat-like/Quinoprotein amine dehydrogenase"/>
    <property type="match status" value="1"/>
</dbReference>
<comment type="caution">
    <text evidence="2">The sequence shown here is derived from an EMBL/GenBank/DDBJ whole genome shotgun (WGS) entry which is preliminary data.</text>
</comment>
<evidence type="ECO:0000256" key="1">
    <source>
        <dbReference type="SAM" id="MobiDB-lite"/>
    </source>
</evidence>
<accession>A0ABW4ISG6</accession>
<dbReference type="RefSeq" id="WP_381084304.1">
    <property type="nucleotide sequence ID" value="NZ_JBHUDX010000053.1"/>
</dbReference>
<protein>
    <submittedName>
        <fullName evidence="2">Glutaminyl-peptide cyclotransferase</fullName>
    </submittedName>
</protein>
<dbReference type="EMBL" id="JBHUDX010000053">
    <property type="protein sequence ID" value="MFD1660319.1"/>
    <property type="molecule type" value="Genomic_DNA"/>
</dbReference>
<evidence type="ECO:0000313" key="2">
    <source>
        <dbReference type="EMBL" id="MFD1660319.1"/>
    </source>
</evidence>
<feature type="compositionally biased region" description="Basic and acidic residues" evidence="1">
    <location>
        <begin position="28"/>
        <end position="40"/>
    </location>
</feature>
<dbReference type="PROSITE" id="PS51257">
    <property type="entry name" value="PROKAR_LIPOPROTEIN"/>
    <property type="match status" value="1"/>
</dbReference>
<proteinExistence type="predicted"/>
<feature type="region of interest" description="Disordered" evidence="1">
    <location>
        <begin position="26"/>
        <end position="64"/>
    </location>
</feature>
<sequence>MSERGRRAGAAVLTGALLLVSCIAGNPARDRPASDDEAGRRSAGSRRAAGDSHAAGGGRATPPPVEHLRVKVLETLPHDPQAFTQGLEMADDRLYEGTGIPGRSSLRAGPPGKRPTVRTALPKPFFGEGITVLGRTLWQLTWQNHIAIERDAGTLAELRRVAYPDDGWGVCLQRARHRLVTSDGSSRLIFRDPRTLAKTGQVTVTEEGRPVTELNELECVGGAVFANVLFTDRLVRIDPATGRVTASIDASGLLREDELVQGATLNGIAAVPGTDQFLITGKFWPKMFRVVFVPAGRAGGSGV</sequence>
<gene>
    <name evidence="2" type="ORF">ACFSL4_19450</name>
</gene>
<keyword evidence="3" id="KW-1185">Reference proteome</keyword>
<feature type="region of interest" description="Disordered" evidence="1">
    <location>
        <begin position="99"/>
        <end position="118"/>
    </location>
</feature>
<dbReference type="InterPro" id="IPR011044">
    <property type="entry name" value="Quino_amine_DH_bsu"/>
</dbReference>
<dbReference type="Pfam" id="PF05096">
    <property type="entry name" value="Glu_cyclase_2"/>
    <property type="match status" value="1"/>
</dbReference>
<evidence type="ECO:0000313" key="3">
    <source>
        <dbReference type="Proteomes" id="UP001597261"/>
    </source>
</evidence>
<feature type="compositionally biased region" description="Low complexity" evidence="1">
    <location>
        <begin position="41"/>
        <end position="54"/>
    </location>
</feature>